<feature type="transmembrane region" description="Helical" evidence="3">
    <location>
        <begin position="157"/>
        <end position="177"/>
    </location>
</feature>
<dbReference type="Proteomes" id="UP001374535">
    <property type="component" value="Chromosome 9"/>
</dbReference>
<proteinExistence type="inferred from homology"/>
<evidence type="ECO:0000256" key="1">
    <source>
        <dbReference type="ARBA" id="ARBA00005985"/>
    </source>
</evidence>
<evidence type="ECO:0000256" key="2">
    <source>
        <dbReference type="ARBA" id="ARBA00022679"/>
    </source>
</evidence>
<dbReference type="GO" id="GO:0016740">
    <property type="term" value="F:transferase activity"/>
    <property type="evidence" value="ECO:0007669"/>
    <property type="project" value="UniProtKB-KW"/>
</dbReference>
<protein>
    <submittedName>
        <fullName evidence="4">Uncharacterized protein</fullName>
    </submittedName>
</protein>
<reference evidence="4 5" key="1">
    <citation type="journal article" date="2023" name="Life. Sci Alliance">
        <title>Evolutionary insights into 3D genome organization and epigenetic landscape of Vigna mungo.</title>
        <authorList>
            <person name="Junaid A."/>
            <person name="Singh B."/>
            <person name="Bhatia S."/>
        </authorList>
    </citation>
    <scope>NUCLEOTIDE SEQUENCE [LARGE SCALE GENOMIC DNA]</scope>
    <source>
        <strain evidence="4">Urdbean</strain>
    </source>
</reference>
<evidence type="ECO:0000313" key="5">
    <source>
        <dbReference type="Proteomes" id="UP001374535"/>
    </source>
</evidence>
<keyword evidence="5" id="KW-1185">Reference proteome</keyword>
<sequence>MSASRLVRCSPSKGSSQCQPYLTLSTTALHPLISLLNQLSASVSRLATQQRLMEKEKNKSPSYVMRAIESEVCAREPFGNKFTTNHQWLLSLLGVSLLLLLLSFGIGWIVGSSPLLWALSIHFLVGTAYSIDDIPDNEGDDKFGIQSLSVHLGQKRVFLICVSLFEMIYRVAILVGATSSYHWSKMITVTSLLLV</sequence>
<dbReference type="EMBL" id="CP144692">
    <property type="protein sequence ID" value="WVY99149.1"/>
    <property type="molecule type" value="Genomic_DNA"/>
</dbReference>
<dbReference type="AlphaFoldDB" id="A0AAQ3MYL3"/>
<dbReference type="PANTHER" id="PTHR43009:SF6">
    <property type="entry name" value="HOMOGENTISATE PHYTYLTRANSFERASE 1, CHLOROPLASTIC"/>
    <property type="match status" value="1"/>
</dbReference>
<keyword evidence="3" id="KW-0812">Transmembrane</keyword>
<organism evidence="4 5">
    <name type="scientific">Vigna mungo</name>
    <name type="common">Black gram</name>
    <name type="synonym">Phaseolus mungo</name>
    <dbReference type="NCBI Taxonomy" id="3915"/>
    <lineage>
        <taxon>Eukaryota</taxon>
        <taxon>Viridiplantae</taxon>
        <taxon>Streptophyta</taxon>
        <taxon>Embryophyta</taxon>
        <taxon>Tracheophyta</taxon>
        <taxon>Spermatophyta</taxon>
        <taxon>Magnoliopsida</taxon>
        <taxon>eudicotyledons</taxon>
        <taxon>Gunneridae</taxon>
        <taxon>Pentapetalae</taxon>
        <taxon>rosids</taxon>
        <taxon>fabids</taxon>
        <taxon>Fabales</taxon>
        <taxon>Fabaceae</taxon>
        <taxon>Papilionoideae</taxon>
        <taxon>50 kb inversion clade</taxon>
        <taxon>NPAAA clade</taxon>
        <taxon>indigoferoid/millettioid clade</taxon>
        <taxon>Phaseoleae</taxon>
        <taxon>Vigna</taxon>
    </lineage>
</organism>
<comment type="similarity">
    <text evidence="1">Belongs to the UbiA prenyltransferase family.</text>
</comment>
<evidence type="ECO:0000256" key="3">
    <source>
        <dbReference type="SAM" id="Phobius"/>
    </source>
</evidence>
<evidence type="ECO:0000313" key="4">
    <source>
        <dbReference type="EMBL" id="WVY99149.1"/>
    </source>
</evidence>
<feature type="transmembrane region" description="Helical" evidence="3">
    <location>
        <begin position="88"/>
        <end position="110"/>
    </location>
</feature>
<gene>
    <name evidence="4" type="ORF">V8G54_031300</name>
</gene>
<keyword evidence="2" id="KW-0808">Transferase</keyword>
<dbReference type="PANTHER" id="PTHR43009">
    <property type="entry name" value="HOMOGENTISATE SOLANESYLTRANSFERASE, CHLOROPLASTIC"/>
    <property type="match status" value="1"/>
</dbReference>
<keyword evidence="3" id="KW-1133">Transmembrane helix</keyword>
<keyword evidence="3" id="KW-0472">Membrane</keyword>
<name>A0AAQ3MYL3_VIGMU</name>
<accession>A0AAQ3MYL3</accession>